<dbReference type="GO" id="GO:0019432">
    <property type="term" value="P:triglyceride biosynthetic process"/>
    <property type="evidence" value="ECO:0007669"/>
    <property type="project" value="TreeGrafter"/>
</dbReference>
<evidence type="ECO:0000313" key="8">
    <source>
        <dbReference type="EMBL" id="CAF1676249.1"/>
    </source>
</evidence>
<evidence type="ECO:0000256" key="6">
    <source>
        <dbReference type="ARBA" id="ARBA00023315"/>
    </source>
</evidence>
<evidence type="ECO:0000256" key="5">
    <source>
        <dbReference type="ARBA" id="ARBA00023136"/>
    </source>
</evidence>
<sequence>EAPIYPVAIKYDNRFGDAFWNSSKHDLFQYLILMMTSWAIVVDVYYLPPMTIKENENSVDFARRVKAVIAKQGGFVDLEWDGGLKRALPKEDFKQKEQRKFYEMLKTE</sequence>
<reference evidence="8" key="1">
    <citation type="submission" date="2021-02" db="EMBL/GenBank/DDBJ databases">
        <authorList>
            <person name="Nowell W R."/>
        </authorList>
    </citation>
    <scope>NUCLEOTIDE SEQUENCE</scope>
</reference>
<keyword evidence="9" id="KW-1185">Reference proteome</keyword>
<evidence type="ECO:0000256" key="1">
    <source>
        <dbReference type="ARBA" id="ARBA00022679"/>
    </source>
</evidence>
<evidence type="ECO:0000256" key="2">
    <source>
        <dbReference type="ARBA" id="ARBA00022692"/>
    </source>
</evidence>
<evidence type="ECO:0000313" key="9">
    <source>
        <dbReference type="Proteomes" id="UP000663828"/>
    </source>
</evidence>
<keyword evidence="3 7" id="KW-1133">Transmembrane helix</keyword>
<evidence type="ECO:0000256" key="3">
    <source>
        <dbReference type="ARBA" id="ARBA00022989"/>
    </source>
</evidence>
<dbReference type="PANTHER" id="PTHR23063">
    <property type="entry name" value="PHOSPHOLIPID ACYLTRANSFERASE"/>
    <property type="match status" value="1"/>
</dbReference>
<dbReference type="PANTHER" id="PTHR23063:SF2">
    <property type="entry name" value="GLYCEROL-3-PHOSPHATE ACYLTRANSFERASE 4, ISOFORM D-RELATED"/>
    <property type="match status" value="1"/>
</dbReference>
<dbReference type="GO" id="GO:0005783">
    <property type="term" value="C:endoplasmic reticulum"/>
    <property type="evidence" value="ECO:0007669"/>
    <property type="project" value="TreeGrafter"/>
</dbReference>
<keyword evidence="4" id="KW-0443">Lipid metabolism</keyword>
<dbReference type="Proteomes" id="UP000663828">
    <property type="component" value="Unassembled WGS sequence"/>
</dbReference>
<gene>
    <name evidence="8" type="ORF">XAT740_LOCUS59659</name>
</gene>
<evidence type="ECO:0008006" key="10">
    <source>
        <dbReference type="Google" id="ProtNLM"/>
    </source>
</evidence>
<dbReference type="AlphaFoldDB" id="A0A816GNG1"/>
<proteinExistence type="predicted"/>
<name>A0A816GNG1_ADIRI</name>
<keyword evidence="6" id="KW-0012">Acyltransferase</keyword>
<keyword evidence="1" id="KW-0808">Transferase</keyword>
<keyword evidence="5 7" id="KW-0472">Membrane</keyword>
<comment type="caution">
    <text evidence="8">The sequence shown here is derived from an EMBL/GenBank/DDBJ whole genome shotgun (WGS) entry which is preliminary data.</text>
</comment>
<dbReference type="EMBL" id="CAJNOR010013999">
    <property type="protein sequence ID" value="CAF1676249.1"/>
    <property type="molecule type" value="Genomic_DNA"/>
</dbReference>
<feature type="non-terminal residue" evidence="8">
    <location>
        <position position="1"/>
    </location>
</feature>
<keyword evidence="2 7" id="KW-0812">Transmembrane</keyword>
<protein>
    <recommendedName>
        <fullName evidence="10">Glycerol-3-phosphate acyltransferase 4-like protein</fullName>
    </recommendedName>
</protein>
<evidence type="ECO:0000256" key="4">
    <source>
        <dbReference type="ARBA" id="ARBA00023098"/>
    </source>
</evidence>
<evidence type="ECO:0000256" key="7">
    <source>
        <dbReference type="SAM" id="Phobius"/>
    </source>
</evidence>
<dbReference type="GO" id="GO:0004366">
    <property type="term" value="F:glycerol-3-phosphate O-acyltransferase activity"/>
    <property type="evidence" value="ECO:0007669"/>
    <property type="project" value="TreeGrafter"/>
</dbReference>
<accession>A0A816GNG1</accession>
<organism evidence="8 9">
    <name type="scientific">Adineta ricciae</name>
    <name type="common">Rotifer</name>
    <dbReference type="NCBI Taxonomy" id="249248"/>
    <lineage>
        <taxon>Eukaryota</taxon>
        <taxon>Metazoa</taxon>
        <taxon>Spiralia</taxon>
        <taxon>Gnathifera</taxon>
        <taxon>Rotifera</taxon>
        <taxon>Eurotatoria</taxon>
        <taxon>Bdelloidea</taxon>
        <taxon>Adinetida</taxon>
        <taxon>Adinetidae</taxon>
        <taxon>Adineta</taxon>
    </lineage>
</organism>
<feature type="transmembrane region" description="Helical" evidence="7">
    <location>
        <begin position="27"/>
        <end position="47"/>
    </location>
</feature>